<dbReference type="PROSITE" id="PS01130">
    <property type="entry name" value="SLC26A"/>
    <property type="match status" value="1"/>
</dbReference>
<reference evidence="18 19" key="1">
    <citation type="submission" date="2015-04" db="EMBL/GenBank/DDBJ databases">
        <authorList>
            <person name="Syromyatnikov M.Y."/>
            <person name="Popov V.N."/>
        </authorList>
    </citation>
    <scope>NUCLEOTIDE SEQUENCE [LARGE SCALE GENOMIC DNA]</scope>
</reference>
<evidence type="ECO:0000256" key="2">
    <source>
        <dbReference type="ARBA" id="ARBA00005928"/>
    </source>
</evidence>
<dbReference type="CDD" id="cd07042">
    <property type="entry name" value="STAS_SulP_like_sulfate_transporter"/>
    <property type="match status" value="1"/>
</dbReference>
<evidence type="ECO:0000256" key="11">
    <source>
        <dbReference type="ARBA" id="ARBA00023098"/>
    </source>
</evidence>
<keyword evidence="19" id="KW-1185">Reference proteome</keyword>
<dbReference type="InterPro" id="IPR008580">
    <property type="entry name" value="PPPDE_dom"/>
</dbReference>
<feature type="transmembrane region" description="Helical" evidence="15">
    <location>
        <begin position="988"/>
        <end position="1007"/>
    </location>
</feature>
<evidence type="ECO:0000313" key="19">
    <source>
        <dbReference type="Proteomes" id="UP000183832"/>
    </source>
</evidence>
<dbReference type="InterPro" id="IPR013120">
    <property type="entry name" value="FAR_NAD-bd"/>
</dbReference>
<evidence type="ECO:0000256" key="8">
    <source>
        <dbReference type="ARBA" id="ARBA00022801"/>
    </source>
</evidence>
<feature type="transmembrane region" description="Helical" evidence="15">
    <location>
        <begin position="707"/>
        <end position="732"/>
    </location>
</feature>
<dbReference type="EC" id="1.2.1.84" evidence="4"/>
<organism evidence="18 19">
    <name type="scientific">Clunio marinus</name>
    <dbReference type="NCBI Taxonomy" id="568069"/>
    <lineage>
        <taxon>Eukaryota</taxon>
        <taxon>Metazoa</taxon>
        <taxon>Ecdysozoa</taxon>
        <taxon>Arthropoda</taxon>
        <taxon>Hexapoda</taxon>
        <taxon>Insecta</taxon>
        <taxon>Pterygota</taxon>
        <taxon>Neoptera</taxon>
        <taxon>Endopterygota</taxon>
        <taxon>Diptera</taxon>
        <taxon>Nematocera</taxon>
        <taxon>Chironomoidea</taxon>
        <taxon>Chironomidae</taxon>
        <taxon>Clunio</taxon>
    </lineage>
</organism>
<evidence type="ECO:0000259" key="16">
    <source>
        <dbReference type="PROSITE" id="PS50801"/>
    </source>
</evidence>
<keyword evidence="8" id="KW-0378">Hydrolase</keyword>
<feature type="domain" description="PPPDE" evidence="17">
    <location>
        <begin position="74"/>
        <end position="269"/>
    </location>
</feature>
<dbReference type="GO" id="GO:0006629">
    <property type="term" value="P:lipid metabolic process"/>
    <property type="evidence" value="ECO:0007669"/>
    <property type="project" value="UniProtKB-KW"/>
</dbReference>
<keyword evidence="5" id="KW-0444">Lipid biosynthesis</keyword>
<dbReference type="InterPro" id="IPR011547">
    <property type="entry name" value="SLC26A/SulP_dom"/>
</dbReference>
<dbReference type="CDD" id="cd05236">
    <property type="entry name" value="FAR-N_SDR_e"/>
    <property type="match status" value="1"/>
</dbReference>
<feature type="region of interest" description="Disordered" evidence="14">
    <location>
        <begin position="310"/>
        <end position="403"/>
    </location>
</feature>
<feature type="transmembrane region" description="Helical" evidence="15">
    <location>
        <begin position="665"/>
        <end position="686"/>
    </location>
</feature>
<keyword evidence="6" id="KW-0645">Protease</keyword>
<evidence type="ECO:0000256" key="10">
    <source>
        <dbReference type="ARBA" id="ARBA00022989"/>
    </source>
</evidence>
<comment type="subcellular location">
    <subcellularLocation>
        <location evidence="1">Membrane</location>
        <topology evidence="1">Multi-pass membrane protein</topology>
    </subcellularLocation>
</comment>
<dbReference type="InterPro" id="IPR002645">
    <property type="entry name" value="STAS_dom"/>
</dbReference>
<dbReference type="PROSITE" id="PS51858">
    <property type="entry name" value="PPPDE"/>
    <property type="match status" value="1"/>
</dbReference>
<dbReference type="CDD" id="cd09071">
    <property type="entry name" value="FAR_C"/>
    <property type="match status" value="1"/>
</dbReference>
<dbReference type="GO" id="GO:0102965">
    <property type="term" value="F:alcohol-forming long-chain fatty acyl-CoA reductase activity"/>
    <property type="evidence" value="ECO:0007669"/>
    <property type="project" value="UniProtKB-EC"/>
</dbReference>
<dbReference type="Proteomes" id="UP000183832">
    <property type="component" value="Unassembled WGS sequence"/>
</dbReference>
<dbReference type="SUPFAM" id="SSF52091">
    <property type="entry name" value="SpoIIaa-like"/>
    <property type="match status" value="1"/>
</dbReference>
<dbReference type="InterPro" id="IPR036291">
    <property type="entry name" value="NAD(P)-bd_dom_sf"/>
</dbReference>
<comment type="similarity">
    <text evidence="3">Belongs to the DeSI family.</text>
</comment>
<dbReference type="OrthoDB" id="21221at2759"/>
<feature type="transmembrane region" description="Helical" evidence="15">
    <location>
        <begin position="924"/>
        <end position="947"/>
    </location>
</feature>
<feature type="transmembrane region" description="Helical" evidence="15">
    <location>
        <begin position="744"/>
        <end position="763"/>
    </location>
</feature>
<feature type="non-terminal residue" evidence="18">
    <location>
        <position position="1600"/>
    </location>
</feature>
<comment type="similarity">
    <text evidence="2">Belongs to the fatty acyl-CoA reductase family.</text>
</comment>
<feature type="transmembrane region" description="Helical" evidence="15">
    <location>
        <begin position="822"/>
        <end position="845"/>
    </location>
</feature>
<dbReference type="PROSITE" id="PS50801">
    <property type="entry name" value="STAS"/>
    <property type="match status" value="1"/>
</dbReference>
<feature type="compositionally biased region" description="Basic and acidic residues" evidence="14">
    <location>
        <begin position="385"/>
        <end position="403"/>
    </location>
</feature>
<keyword evidence="10 15" id="KW-1133">Transmembrane helix</keyword>
<evidence type="ECO:0000256" key="5">
    <source>
        <dbReference type="ARBA" id="ARBA00022516"/>
    </source>
</evidence>
<evidence type="ECO:0000256" key="12">
    <source>
        <dbReference type="ARBA" id="ARBA00023136"/>
    </source>
</evidence>
<keyword evidence="12 15" id="KW-0472">Membrane</keyword>
<feature type="compositionally biased region" description="Polar residues" evidence="14">
    <location>
        <begin position="345"/>
        <end position="369"/>
    </location>
</feature>
<dbReference type="PANTHER" id="PTHR11814">
    <property type="entry name" value="SULFATE TRANSPORTER"/>
    <property type="match status" value="1"/>
</dbReference>
<feature type="compositionally biased region" description="Basic residues" evidence="14">
    <location>
        <begin position="328"/>
        <end position="344"/>
    </location>
</feature>
<evidence type="ECO:0000256" key="15">
    <source>
        <dbReference type="SAM" id="Phobius"/>
    </source>
</evidence>
<evidence type="ECO:0000256" key="14">
    <source>
        <dbReference type="SAM" id="MobiDB-lite"/>
    </source>
</evidence>
<dbReference type="Gene3D" id="3.90.1720.30">
    <property type="entry name" value="PPPDE domains"/>
    <property type="match status" value="1"/>
</dbReference>
<name>A0A1J1HWF3_9DIPT</name>
<evidence type="ECO:0000256" key="13">
    <source>
        <dbReference type="ARBA" id="ARBA00052530"/>
    </source>
</evidence>
<dbReference type="InterPro" id="IPR001902">
    <property type="entry name" value="SLC26A/SulP_fam"/>
</dbReference>
<dbReference type="Gene3D" id="3.30.750.24">
    <property type="entry name" value="STAS domain"/>
    <property type="match status" value="1"/>
</dbReference>
<sequence length="1600" mass="181310">MLISNEEVRHLVNKAEVNIENPFLIKNVKKYPFYVSQIDTHFKYQLKTLCFLGSSVQLTHFSVITKMDEDFGCQNVELHIYDMTQGMAAMMSPILLGRRIDGVWHTAVVVFGREYFFGSQGITSCSPVKIFSPIKKKSHRTLRDTTYFTHQYILNSSENYIGSTYRVRSCGLSEVKRISRGTTVLGNPTKIEKIGDTFIPYQVFKDYLRGLAESTFRGSCYSLLKHNCNTFSEDLCQFLCGASIPKYILGLPQEFLSTPIGQSLGPLIDSLGQRAEGNSNFSFEPQIINTPREPSPDYIEINSQIERIRQHSSALEERRKQSLDKIAKKERKKDKKRKKEKKTNRVTFSDSSEYNSTGMSEIEESNGTAEEQEQVIHSEMLPSEKVLEEEAEERRAEEERKKNREPPIVFKDIDPKYELEELVKIVDGNLSEEEQLALEELHQYLLLGDGCWALSDIFLVFVGRILNDEQVSTEARVHLLRSLAYAALKDDIILLLHQDRRDHVMMNYMLNIEKLKPEEQQALALFACNLFENTNSSEWLLYISEWTYNNQQTSNIRATTKVVVHSLLSNCPKLQEIGSALTHNLGIKEVKTVVFDDIAVEITMAILQFLNSKPSEEYLFRTLKALSKFVFTKATGDLISGVTLGLTLVPQSLAYANLANLPAEYGLYSAFMGSLVYVIFGTVREVSIGPTSLMSIITLSYTYEKPVEYVIIMTFICGCVEFLMGAFKLGFIVDFISAPVVSSFSTSTSLLVIGGQLKNLLGIKYSAKSFPMTIVKLFQNIEQLKFGDAALGTLAIIFLITLRNIKDIKLPDRPSSSVIKKLLFYLSISRNALILLVTSYFAYFLSLKYNHVPFILSEKVTQGIPSFELPKFSVEKNNRTVEFIEICGEIGSGLLLLPLVSVLANVAIAKAFTSGKIVDASQEMMALGLANIFGSFFKAIPTCGAFTRSAVSNASGVQTTFAGIYSATMTLLALTLLTPYFGYIPKTSLAAILICAVSSLIDFKIAIRFWKTNKIDFASWFGCIIVCVTVSIEIGLLFGVALSTLHVFLKSARPETSIYIDHINDQRVIFVRPSSGIDFPGVDYIREKINRALILTNFKFPITLDCEKVSYLDYTSIKALESLKEDLEKQNQSISFTKMEVDLGKYIMEKSSMELDENNNFDDFSSKSLMKSRYIKEYFDNTNIFVTGATGFLGKVLIEKLLRSCDGIERIYILLRPKRGLESKQRFEEFLKNNIFEKIREKTPEVFKKLVCIPGDINDNDVGLNEADFKTLQSKIDIVFHVAATVRFNEPLKGAANLNTFGTQRVMQLCTKMKNLKSLVHVSTAYSNPYLRNVSERVYGTTSTEDHKMFINGVGILPDEFIEKIGDRFQKQHPNTYTLTKQMAEQIVLEYYEKLPISIVRPSIVTASINEPFPGWIDNVYGITGILMEIGRGTISSIRGIDHYTVDLIPVDVVCNTLITAAWANSFIKTNTIPVYNCTSGQINPLKWSELADKIMKYSRKNPTKHVKLYPSYSYRTNRFTHALYEIFLHFLPAIIFDLVLRMQGKKPFMMKIAKRFKLAADTGTYFAMHEWNFDNQNLQRIIRAARETQIDHQEFNCDM</sequence>
<feature type="transmembrane region" description="Helical" evidence="15">
    <location>
        <begin position="1019"/>
        <end position="1049"/>
    </location>
</feature>
<evidence type="ECO:0000256" key="9">
    <source>
        <dbReference type="ARBA" id="ARBA00022857"/>
    </source>
</evidence>
<proteinExistence type="inferred from homology"/>
<evidence type="ECO:0000256" key="7">
    <source>
        <dbReference type="ARBA" id="ARBA00022692"/>
    </source>
</evidence>
<dbReference type="InterPro" id="IPR033640">
    <property type="entry name" value="FAR_C"/>
</dbReference>
<dbReference type="GO" id="GO:0016020">
    <property type="term" value="C:membrane"/>
    <property type="evidence" value="ECO:0007669"/>
    <property type="project" value="UniProtKB-SubCell"/>
</dbReference>
<dbReference type="Pfam" id="PF01740">
    <property type="entry name" value="STAS"/>
    <property type="match status" value="1"/>
</dbReference>
<keyword evidence="9" id="KW-0521">NADP</keyword>
<evidence type="ECO:0000256" key="1">
    <source>
        <dbReference type="ARBA" id="ARBA00004141"/>
    </source>
</evidence>
<dbReference type="GO" id="GO:0008233">
    <property type="term" value="F:peptidase activity"/>
    <property type="evidence" value="ECO:0007669"/>
    <property type="project" value="UniProtKB-KW"/>
</dbReference>
<feature type="compositionally biased region" description="Basic and acidic residues" evidence="14">
    <location>
        <begin position="310"/>
        <end position="327"/>
    </location>
</feature>
<evidence type="ECO:0000259" key="17">
    <source>
        <dbReference type="PROSITE" id="PS51858"/>
    </source>
</evidence>
<protein>
    <recommendedName>
        <fullName evidence="4">alcohol-forming fatty acyl-CoA reductase (NADPH)</fullName>
        <ecNumber evidence="4">1.2.1.84</ecNumber>
    </recommendedName>
</protein>
<dbReference type="GO" id="GO:0008271">
    <property type="term" value="F:secondary active sulfate transmembrane transporter activity"/>
    <property type="evidence" value="ECO:0007669"/>
    <property type="project" value="InterPro"/>
</dbReference>
<dbReference type="EMBL" id="CVRI01000028">
    <property type="protein sequence ID" value="CRK92431.1"/>
    <property type="molecule type" value="Genomic_DNA"/>
</dbReference>
<dbReference type="GO" id="GO:0006508">
    <property type="term" value="P:proteolysis"/>
    <property type="evidence" value="ECO:0007669"/>
    <property type="project" value="UniProtKB-KW"/>
</dbReference>
<dbReference type="InterPro" id="IPR042266">
    <property type="entry name" value="PPPDE_sf"/>
</dbReference>
<evidence type="ECO:0000313" key="18">
    <source>
        <dbReference type="EMBL" id="CRK92431.1"/>
    </source>
</evidence>
<dbReference type="Gene3D" id="3.40.50.720">
    <property type="entry name" value="NAD(P)-binding Rossmann-like Domain"/>
    <property type="match status" value="1"/>
</dbReference>
<comment type="catalytic activity">
    <reaction evidence="13">
        <text>a long-chain fatty acyl-CoA + 2 NADPH + 2 H(+) = a long-chain primary fatty alcohol + 2 NADP(+) + CoA</text>
        <dbReference type="Rhea" id="RHEA:52716"/>
        <dbReference type="ChEBI" id="CHEBI:15378"/>
        <dbReference type="ChEBI" id="CHEBI:57287"/>
        <dbReference type="ChEBI" id="CHEBI:57783"/>
        <dbReference type="ChEBI" id="CHEBI:58349"/>
        <dbReference type="ChEBI" id="CHEBI:77396"/>
        <dbReference type="ChEBI" id="CHEBI:83139"/>
        <dbReference type="EC" id="1.2.1.84"/>
    </reaction>
</comment>
<feature type="transmembrane region" description="Helical" evidence="15">
    <location>
        <begin position="784"/>
        <end position="802"/>
    </location>
</feature>
<keyword evidence="11" id="KW-0443">Lipid metabolism</keyword>
<feature type="domain" description="STAS" evidence="16">
    <location>
        <begin position="1058"/>
        <end position="1137"/>
    </location>
</feature>
<dbReference type="Pfam" id="PF00916">
    <property type="entry name" value="Sulfate_transp"/>
    <property type="match status" value="1"/>
</dbReference>
<evidence type="ECO:0000256" key="4">
    <source>
        <dbReference type="ARBA" id="ARBA00012868"/>
    </source>
</evidence>
<dbReference type="FunFam" id="3.40.50.720:FF:000143">
    <property type="entry name" value="Fatty acyl-CoA reductase"/>
    <property type="match status" value="1"/>
</dbReference>
<dbReference type="Pfam" id="PF05903">
    <property type="entry name" value="Peptidase_C97"/>
    <property type="match status" value="1"/>
</dbReference>
<dbReference type="STRING" id="568069.A0A1J1HWF3"/>
<accession>A0A1J1HWF3</accession>
<dbReference type="InterPro" id="IPR018045">
    <property type="entry name" value="S04_transporter_CS"/>
</dbReference>
<dbReference type="SMART" id="SM01179">
    <property type="entry name" value="DUF862"/>
    <property type="match status" value="1"/>
</dbReference>
<gene>
    <name evidence="18" type="ORF">CLUMA_CG005999</name>
</gene>
<evidence type="ECO:0000256" key="3">
    <source>
        <dbReference type="ARBA" id="ARBA00008140"/>
    </source>
</evidence>
<dbReference type="SUPFAM" id="SSF51735">
    <property type="entry name" value="NAD(P)-binding Rossmann-fold domains"/>
    <property type="match status" value="1"/>
</dbReference>
<feature type="transmembrane region" description="Helical" evidence="15">
    <location>
        <begin position="959"/>
        <end position="982"/>
    </location>
</feature>
<dbReference type="Pfam" id="PF07993">
    <property type="entry name" value="NAD_binding_4"/>
    <property type="match status" value="1"/>
</dbReference>
<keyword evidence="7 15" id="KW-0812">Transmembrane</keyword>
<evidence type="ECO:0000256" key="6">
    <source>
        <dbReference type="ARBA" id="ARBA00022670"/>
    </source>
</evidence>
<dbReference type="Pfam" id="PF03015">
    <property type="entry name" value="Sterile"/>
    <property type="match status" value="1"/>
</dbReference>
<dbReference type="InterPro" id="IPR036513">
    <property type="entry name" value="STAS_dom_sf"/>
</dbReference>
<feature type="transmembrane region" description="Helical" evidence="15">
    <location>
        <begin position="894"/>
        <end position="912"/>
    </location>
</feature>